<organism evidence="1 2">
    <name type="scientific">Sorangium atrum</name>
    <dbReference type="NCBI Taxonomy" id="2995308"/>
    <lineage>
        <taxon>Bacteria</taxon>
        <taxon>Pseudomonadati</taxon>
        <taxon>Myxococcota</taxon>
        <taxon>Polyangia</taxon>
        <taxon>Polyangiales</taxon>
        <taxon>Polyangiaceae</taxon>
        <taxon>Sorangium</taxon>
    </lineage>
</organism>
<reference evidence="1 2" key="1">
    <citation type="submission" date="2023-01" db="EMBL/GenBank/DDBJ databases">
        <title>Minimal conservation of predation-associated metabolite biosynthetic gene clusters underscores biosynthetic potential of Myxococcota including descriptions for ten novel species: Archangium lansinium sp. nov., Myxococcus landrumus sp. nov., Nannocystis bai.</title>
        <authorList>
            <person name="Ahearne A."/>
            <person name="Stevens C."/>
            <person name="Dowd S."/>
        </authorList>
    </citation>
    <scope>NUCLEOTIDE SEQUENCE [LARGE SCALE GENOMIC DNA]</scope>
    <source>
        <strain evidence="1 2">WIWO2</strain>
    </source>
</reference>
<name>A0ABT5CE69_9BACT</name>
<proteinExistence type="predicted"/>
<dbReference type="Proteomes" id="UP001217485">
    <property type="component" value="Unassembled WGS sequence"/>
</dbReference>
<gene>
    <name evidence="1" type="ORF">POL72_37175</name>
</gene>
<accession>A0ABT5CE69</accession>
<sequence length="99" mass="10799">MPISVTVKGKTYESDGHYHAEEVMLASVSRSANLVVEMNGWPCTGERHHNCHKRFLTESTGRTITVTITDDHAGYAANHGRKFGQTGTITYANGVATYG</sequence>
<evidence type="ECO:0000313" key="1">
    <source>
        <dbReference type="EMBL" id="MDC0683422.1"/>
    </source>
</evidence>
<dbReference type="EMBL" id="JAQNDK010000004">
    <property type="protein sequence ID" value="MDC0683422.1"/>
    <property type="molecule type" value="Genomic_DNA"/>
</dbReference>
<protein>
    <submittedName>
        <fullName evidence="1">Uncharacterized protein</fullName>
    </submittedName>
</protein>
<comment type="caution">
    <text evidence="1">The sequence shown here is derived from an EMBL/GenBank/DDBJ whole genome shotgun (WGS) entry which is preliminary data.</text>
</comment>
<keyword evidence="2" id="KW-1185">Reference proteome</keyword>
<dbReference type="RefSeq" id="WP_272101563.1">
    <property type="nucleotide sequence ID" value="NZ_JAQNDK010000004.1"/>
</dbReference>
<evidence type="ECO:0000313" key="2">
    <source>
        <dbReference type="Proteomes" id="UP001217485"/>
    </source>
</evidence>